<keyword evidence="1" id="KW-0479">Metal-binding</keyword>
<dbReference type="GeneID" id="104772552"/>
<protein>
    <submittedName>
        <fullName evidence="8">Uncharacterized protein At4g04775-like</fullName>
    </submittedName>
</protein>
<evidence type="ECO:0000256" key="2">
    <source>
        <dbReference type="ARBA" id="ARBA00022771"/>
    </source>
</evidence>
<dbReference type="PANTHER" id="PTHR33248">
    <property type="entry name" value="ZINC ION-BINDING PROTEIN"/>
    <property type="match status" value="1"/>
</dbReference>
<evidence type="ECO:0000313" key="7">
    <source>
        <dbReference type="Proteomes" id="UP000694864"/>
    </source>
</evidence>
<feature type="domain" description="GRF-type" evidence="6">
    <location>
        <begin position="27"/>
        <end position="72"/>
    </location>
</feature>
<keyword evidence="5" id="KW-0472">Membrane</keyword>
<dbReference type="InterPro" id="IPR010666">
    <property type="entry name" value="Znf_GRF"/>
</dbReference>
<reference evidence="7" key="1">
    <citation type="journal article" date="2014" name="Nat. Commun.">
        <title>The emerging biofuel crop Camelina sativa retains a highly undifferentiated hexaploid genome structure.</title>
        <authorList>
            <person name="Kagale S."/>
            <person name="Koh C."/>
            <person name="Nixon J."/>
            <person name="Bollina V."/>
            <person name="Clarke W.E."/>
            <person name="Tuteja R."/>
            <person name="Spillane C."/>
            <person name="Robinson S.J."/>
            <person name="Links M.G."/>
            <person name="Clarke C."/>
            <person name="Higgins E.E."/>
            <person name="Huebert T."/>
            <person name="Sharpe A.G."/>
            <person name="Parkin I.A."/>
        </authorList>
    </citation>
    <scope>NUCLEOTIDE SEQUENCE [LARGE SCALE GENOMIC DNA]</scope>
    <source>
        <strain evidence="7">cv. DH55</strain>
    </source>
</reference>
<evidence type="ECO:0000313" key="8">
    <source>
        <dbReference type="RefSeq" id="XP_010495455.1"/>
    </source>
</evidence>
<keyword evidence="3" id="KW-0862">Zinc</keyword>
<keyword evidence="2 4" id="KW-0863">Zinc-finger</keyword>
<dbReference type="RefSeq" id="XP_010495455.1">
    <property type="nucleotide sequence ID" value="XM_010497153.1"/>
</dbReference>
<evidence type="ECO:0000256" key="3">
    <source>
        <dbReference type="ARBA" id="ARBA00022833"/>
    </source>
</evidence>
<accession>A0ABM0Y4Q3</accession>
<evidence type="ECO:0000256" key="5">
    <source>
        <dbReference type="SAM" id="Phobius"/>
    </source>
</evidence>
<keyword evidence="5" id="KW-0812">Transmembrane</keyword>
<organism evidence="7 8">
    <name type="scientific">Camelina sativa</name>
    <name type="common">False flax</name>
    <name type="synonym">Myagrum sativum</name>
    <dbReference type="NCBI Taxonomy" id="90675"/>
    <lineage>
        <taxon>Eukaryota</taxon>
        <taxon>Viridiplantae</taxon>
        <taxon>Streptophyta</taxon>
        <taxon>Embryophyta</taxon>
        <taxon>Tracheophyta</taxon>
        <taxon>Spermatophyta</taxon>
        <taxon>Magnoliopsida</taxon>
        <taxon>eudicotyledons</taxon>
        <taxon>Gunneridae</taxon>
        <taxon>Pentapetalae</taxon>
        <taxon>rosids</taxon>
        <taxon>malvids</taxon>
        <taxon>Brassicales</taxon>
        <taxon>Brassicaceae</taxon>
        <taxon>Camelineae</taxon>
        <taxon>Camelina</taxon>
    </lineage>
</organism>
<gene>
    <name evidence="8" type="primary">LOC104772552</name>
</gene>
<name>A0ABM0Y4Q3_CAMSA</name>
<evidence type="ECO:0000256" key="1">
    <source>
        <dbReference type="ARBA" id="ARBA00022723"/>
    </source>
</evidence>
<feature type="transmembrane region" description="Helical" evidence="5">
    <location>
        <begin position="131"/>
        <end position="149"/>
    </location>
</feature>
<dbReference type="Proteomes" id="UP000694864">
    <property type="component" value="Chromosome 20"/>
</dbReference>
<evidence type="ECO:0000256" key="4">
    <source>
        <dbReference type="PROSITE-ProRule" id="PRU01343"/>
    </source>
</evidence>
<evidence type="ECO:0000259" key="6">
    <source>
        <dbReference type="PROSITE" id="PS51999"/>
    </source>
</evidence>
<keyword evidence="7" id="KW-1185">Reference proteome</keyword>
<dbReference type="PROSITE" id="PS51999">
    <property type="entry name" value="ZF_GRF"/>
    <property type="match status" value="1"/>
</dbReference>
<keyword evidence="5" id="KW-1133">Transmembrane helix</keyword>
<reference evidence="8" key="2">
    <citation type="submission" date="2025-08" db="UniProtKB">
        <authorList>
            <consortium name="RefSeq"/>
        </authorList>
    </citation>
    <scope>IDENTIFICATION</scope>
    <source>
        <tissue evidence="8">Leaf</tissue>
    </source>
</reference>
<proteinExistence type="predicted"/>
<sequence>MSNVSSNSTGSNNSRARVRVVGVPRRCWCGEGIIALISKSDPNPYRRYYRCGFAASNKLRNDDHTFKWVDEALVNEIDTLTAKNIEFEKHLKDFKTERLEFEKIVDEKMEKEIFEKIEDALAKAKASNKKMMVIIVILCMFMIGCSKLLG</sequence>